<dbReference type="Proteomes" id="UP000015103">
    <property type="component" value="Unassembled WGS sequence"/>
</dbReference>
<evidence type="ECO:0000313" key="6">
    <source>
        <dbReference type="EnsemblMetazoa" id="RPRC017821-PA"/>
    </source>
</evidence>
<dbReference type="EMBL" id="ACPB03000675">
    <property type="status" value="NOT_ANNOTATED_CDS"/>
    <property type="molecule type" value="Genomic_DNA"/>
</dbReference>
<dbReference type="Pfam" id="PF07679">
    <property type="entry name" value="I-set"/>
    <property type="match status" value="3"/>
</dbReference>
<feature type="domain" description="Ig-like" evidence="5">
    <location>
        <begin position="143"/>
        <end position="259"/>
    </location>
</feature>
<evidence type="ECO:0000256" key="1">
    <source>
        <dbReference type="ARBA" id="ARBA00022729"/>
    </source>
</evidence>
<dbReference type="InterPro" id="IPR003599">
    <property type="entry name" value="Ig_sub"/>
</dbReference>
<dbReference type="GO" id="GO:0007156">
    <property type="term" value="P:homophilic cell adhesion via plasma membrane adhesion molecules"/>
    <property type="evidence" value="ECO:0007669"/>
    <property type="project" value="TreeGrafter"/>
</dbReference>
<evidence type="ECO:0000256" key="4">
    <source>
        <dbReference type="ARBA" id="ARBA00023319"/>
    </source>
</evidence>
<protein>
    <submittedName>
        <fullName evidence="6">Ig-like domain-containing protein</fullName>
    </submittedName>
</protein>
<feature type="domain" description="Ig-like" evidence="5">
    <location>
        <begin position="304"/>
        <end position="397"/>
    </location>
</feature>
<dbReference type="InterPro" id="IPR007110">
    <property type="entry name" value="Ig-like_dom"/>
</dbReference>
<dbReference type="InterPro" id="IPR050958">
    <property type="entry name" value="Cell_Adh-Cytoskel_Orgn"/>
</dbReference>
<evidence type="ECO:0000259" key="5">
    <source>
        <dbReference type="PROSITE" id="PS50835"/>
    </source>
</evidence>
<reference evidence="6" key="1">
    <citation type="submission" date="2022-10" db="UniProtKB">
        <authorList>
            <consortium name="EnsemblMetazoa"/>
        </authorList>
    </citation>
    <scope>IDENTIFICATION</scope>
</reference>
<accession>A0A905QX01</accession>
<dbReference type="SMART" id="SM00408">
    <property type="entry name" value="IGc2"/>
    <property type="match status" value="3"/>
</dbReference>
<dbReference type="FunFam" id="2.60.40.10:FF:000032">
    <property type="entry name" value="palladin isoform X1"/>
    <property type="match status" value="1"/>
</dbReference>
<dbReference type="InterPro" id="IPR003598">
    <property type="entry name" value="Ig_sub2"/>
</dbReference>
<dbReference type="Gene3D" id="2.60.40.10">
    <property type="entry name" value="Immunoglobulins"/>
    <property type="match status" value="3"/>
</dbReference>
<evidence type="ECO:0000313" key="7">
    <source>
        <dbReference type="Proteomes" id="UP000015103"/>
    </source>
</evidence>
<dbReference type="GO" id="GO:0005886">
    <property type="term" value="C:plasma membrane"/>
    <property type="evidence" value="ECO:0007669"/>
    <property type="project" value="TreeGrafter"/>
</dbReference>
<sequence>MRAITVVELPDYFHTDYTNRVSSSADLRRYQHIPNSSSQDLTMHTWDRSKEISWRHLEFPIDDYERPQAYHRPRRSISPGPELHSLTHLPGSLHSLQNIYKSRRSASPLQLSKNAYSSCSLSNLVSSSKRHFDELHSVRYRPPTPTRLFSSMTRTKSGRIEHCERRAYICNGLVDKTVTHGGKIRLTCNIGGDPEPRIEWLKDGSSISLHTDPDRYTTVLDYGVASLEIIEAMSSDAGQYTCVVKNPNGQISATTATVRIAMPQSDTEDENEEKTWENVDDDLETDSLPKEICLSVKGPDIGMPRVTGLIADPVVPSGGTIALHVQVSGCTQPNVTWLREGTPIPRVAPRVHYLEDKGLFTLLLEGATPAESGVYTCRVSGGSGRWKGLVDTTTTVQVVERRAHEKPALFKVKPQSRMILDSGEDMTLTCYISGEPRPRVSLMKGIKDITNSCRTLKESFGEYFRLTLKRITRDDCGTFFIQARNVYGTDRAFVTLQVQDRSRSMSPPIRWFDRRDPHPSFREIHYNAYRSASTLAGSHSSLFYG</sequence>
<feature type="domain" description="Ig-like" evidence="5">
    <location>
        <begin position="407"/>
        <end position="506"/>
    </location>
</feature>
<proteinExistence type="predicted"/>
<dbReference type="AlphaFoldDB" id="A0A905QX01"/>
<keyword evidence="2" id="KW-0677">Repeat</keyword>
<keyword evidence="1" id="KW-0732">Signal</keyword>
<dbReference type="InterPro" id="IPR013783">
    <property type="entry name" value="Ig-like_fold"/>
</dbReference>
<keyword evidence="4" id="KW-0393">Immunoglobulin domain</keyword>
<dbReference type="PANTHER" id="PTHR45080:SF8">
    <property type="entry name" value="IG-LIKE DOMAIN-CONTAINING PROTEIN"/>
    <property type="match status" value="1"/>
</dbReference>
<keyword evidence="3" id="KW-1015">Disulfide bond</keyword>
<name>A0A905QX01_RHOPR</name>
<evidence type="ECO:0000256" key="2">
    <source>
        <dbReference type="ARBA" id="ARBA00022737"/>
    </source>
</evidence>
<dbReference type="PANTHER" id="PTHR45080">
    <property type="entry name" value="CONTACTIN 5"/>
    <property type="match status" value="1"/>
</dbReference>
<dbReference type="InterPro" id="IPR013098">
    <property type="entry name" value="Ig_I-set"/>
</dbReference>
<dbReference type="PROSITE" id="PS50835">
    <property type="entry name" value="IG_LIKE"/>
    <property type="match status" value="3"/>
</dbReference>
<dbReference type="SUPFAM" id="SSF48726">
    <property type="entry name" value="Immunoglobulin"/>
    <property type="match status" value="3"/>
</dbReference>
<dbReference type="SMART" id="SM00409">
    <property type="entry name" value="IG"/>
    <property type="match status" value="3"/>
</dbReference>
<dbReference type="InterPro" id="IPR036179">
    <property type="entry name" value="Ig-like_dom_sf"/>
</dbReference>
<keyword evidence="7" id="KW-1185">Reference proteome</keyword>
<dbReference type="FunFam" id="2.60.40.10:FF:000031">
    <property type="entry name" value="Myosin-binding protein C, slow type"/>
    <property type="match status" value="1"/>
</dbReference>
<dbReference type="EnsemblMetazoa" id="RPRC017821-RA">
    <property type="protein sequence ID" value="RPRC017821-PA"/>
    <property type="gene ID" value="RPRC017821"/>
</dbReference>
<organism evidence="6 7">
    <name type="scientific">Rhodnius prolixus</name>
    <name type="common">Triatomid bug</name>
    <dbReference type="NCBI Taxonomy" id="13249"/>
    <lineage>
        <taxon>Eukaryota</taxon>
        <taxon>Metazoa</taxon>
        <taxon>Ecdysozoa</taxon>
        <taxon>Arthropoda</taxon>
        <taxon>Hexapoda</taxon>
        <taxon>Insecta</taxon>
        <taxon>Pterygota</taxon>
        <taxon>Neoptera</taxon>
        <taxon>Paraneoptera</taxon>
        <taxon>Hemiptera</taxon>
        <taxon>Heteroptera</taxon>
        <taxon>Panheteroptera</taxon>
        <taxon>Cimicomorpha</taxon>
        <taxon>Reduviidae</taxon>
        <taxon>Triatominae</taxon>
        <taxon>Rhodnius</taxon>
    </lineage>
</organism>
<evidence type="ECO:0000256" key="3">
    <source>
        <dbReference type="ARBA" id="ARBA00023157"/>
    </source>
</evidence>